<keyword evidence="7" id="KW-1185">Reference proteome</keyword>
<evidence type="ECO:0000256" key="1">
    <source>
        <dbReference type="ARBA" id="ARBA00004418"/>
    </source>
</evidence>
<name>A0A2U1CHD6_9BURK</name>
<keyword evidence="3 4" id="KW-0732">Signal</keyword>
<feature type="signal peptide" evidence="4">
    <location>
        <begin position="1"/>
        <end position="36"/>
    </location>
</feature>
<dbReference type="GO" id="GO:0042597">
    <property type="term" value="C:periplasmic space"/>
    <property type="evidence" value="ECO:0007669"/>
    <property type="project" value="UniProtKB-SubCell"/>
</dbReference>
<organism evidence="6 7">
    <name type="scientific">Pusillimonas noertemannii</name>
    <dbReference type="NCBI Taxonomy" id="305977"/>
    <lineage>
        <taxon>Bacteria</taxon>
        <taxon>Pseudomonadati</taxon>
        <taxon>Pseudomonadota</taxon>
        <taxon>Betaproteobacteria</taxon>
        <taxon>Burkholderiales</taxon>
        <taxon>Alcaligenaceae</taxon>
        <taxon>Pusillimonas</taxon>
    </lineage>
</organism>
<sequence length="326" mass="34500">MRTERLFSGPVKKLLASSFLLVAAAVMALAASSAHAQALRIAAFGPLNNESIAVAIALDQGLYKEAGIDAELITFKGGAPAVQALAGKAVDVCICSPEHVIRLTNRGLDAHVIVPLSNITSYVLFGPKDNAAKDIAGLKGKKIGITSPGSKTDGLVRLALQRAGLDPDKDASIVGIGGSANNLAAIKAGHVDAGMVSGLEVLLAEQQFTTVHDWRTSKTASLALIGLDNWSSANPELVRKFIQTTLKAAEIAANDKTKRDNALLEFYPNIDAELIRGNSDRLVASVLTRARFTEEEFDTLQSDTLALEPDLKPISYDAFNPDFLGK</sequence>
<evidence type="ECO:0000313" key="7">
    <source>
        <dbReference type="Proteomes" id="UP000246145"/>
    </source>
</evidence>
<evidence type="ECO:0000256" key="2">
    <source>
        <dbReference type="ARBA" id="ARBA00010742"/>
    </source>
</evidence>
<accession>A0A2U1CHD6</accession>
<gene>
    <name evidence="6" type="ORF">C7440_3856</name>
</gene>
<evidence type="ECO:0000256" key="3">
    <source>
        <dbReference type="ARBA" id="ARBA00022729"/>
    </source>
</evidence>
<protein>
    <submittedName>
        <fullName evidence="6">NitT/TauT family transport system substrate-binding protein</fullName>
    </submittedName>
</protein>
<dbReference type="Proteomes" id="UP000246145">
    <property type="component" value="Unassembled WGS sequence"/>
</dbReference>
<feature type="domain" description="SsuA/THI5-like" evidence="5">
    <location>
        <begin position="49"/>
        <end position="255"/>
    </location>
</feature>
<evidence type="ECO:0000256" key="4">
    <source>
        <dbReference type="SAM" id="SignalP"/>
    </source>
</evidence>
<dbReference type="InterPro" id="IPR015168">
    <property type="entry name" value="SsuA/THI5"/>
</dbReference>
<dbReference type="Gene3D" id="3.40.190.10">
    <property type="entry name" value="Periplasmic binding protein-like II"/>
    <property type="match status" value="2"/>
</dbReference>
<dbReference type="PANTHER" id="PTHR30024">
    <property type="entry name" value="ALIPHATIC SULFONATES-BINDING PROTEIN-RELATED"/>
    <property type="match status" value="1"/>
</dbReference>
<comment type="similarity">
    <text evidence="2">Belongs to the bacterial solute-binding protein SsuA/TauA family.</text>
</comment>
<dbReference type="EMBL" id="QEKO01000011">
    <property type="protein sequence ID" value="PVY60257.1"/>
    <property type="molecule type" value="Genomic_DNA"/>
</dbReference>
<dbReference type="RefSeq" id="WP_165832653.1">
    <property type="nucleotide sequence ID" value="NZ_JACCEX010000009.1"/>
</dbReference>
<proteinExistence type="inferred from homology"/>
<dbReference type="GO" id="GO:0042918">
    <property type="term" value="P:alkanesulfonate transmembrane transport"/>
    <property type="evidence" value="ECO:0007669"/>
    <property type="project" value="TreeGrafter"/>
</dbReference>
<feature type="chain" id="PRO_5015558041" evidence="4">
    <location>
        <begin position="37"/>
        <end position="326"/>
    </location>
</feature>
<dbReference type="Pfam" id="PF09084">
    <property type="entry name" value="NMT1"/>
    <property type="match status" value="1"/>
</dbReference>
<evidence type="ECO:0000259" key="5">
    <source>
        <dbReference type="Pfam" id="PF09084"/>
    </source>
</evidence>
<evidence type="ECO:0000313" key="6">
    <source>
        <dbReference type="EMBL" id="PVY60257.1"/>
    </source>
</evidence>
<dbReference type="STRING" id="1231391.GCA_000308195_01186"/>
<dbReference type="AlphaFoldDB" id="A0A2U1CHD6"/>
<dbReference type="PANTHER" id="PTHR30024:SF47">
    <property type="entry name" value="TAURINE-BINDING PERIPLASMIC PROTEIN"/>
    <property type="match status" value="1"/>
</dbReference>
<dbReference type="SUPFAM" id="SSF53850">
    <property type="entry name" value="Periplasmic binding protein-like II"/>
    <property type="match status" value="1"/>
</dbReference>
<reference evidence="6 7" key="1">
    <citation type="submission" date="2018-04" db="EMBL/GenBank/DDBJ databases">
        <title>Genomic Encyclopedia of Type Strains, Phase IV (KMG-IV): sequencing the most valuable type-strain genomes for metagenomic binning, comparative biology and taxonomic classification.</title>
        <authorList>
            <person name="Goeker M."/>
        </authorList>
    </citation>
    <scope>NUCLEOTIDE SEQUENCE [LARGE SCALE GENOMIC DNA]</scope>
    <source>
        <strain evidence="6 7">DSM 10065</strain>
    </source>
</reference>
<comment type="caution">
    <text evidence="6">The sequence shown here is derived from an EMBL/GenBank/DDBJ whole genome shotgun (WGS) entry which is preliminary data.</text>
</comment>
<comment type="subcellular location">
    <subcellularLocation>
        <location evidence="1">Periplasm</location>
    </subcellularLocation>
</comment>